<evidence type="ECO:0000313" key="4">
    <source>
        <dbReference type="EMBL" id="JAG76125.1"/>
    </source>
</evidence>
<dbReference type="KEGG" id="fas:105270917"/>
<sequence>MTIFLVIFSLLIALTSGSFGHIGFYGYHGPFAPLSSDGRVIETPEVAHARAAHLSAYASALSSYHSKEEMRNDESVENDNSSESKEEQTGAHDPAPLGEDGRVVDTIEVARAKAAHLATHAEAVKKIAAAYPEAAIVWEDDTDANHLLLVPSHVTHTIPHKTSAYRGPSAPLASDGTVIDTKEVAEAKAAHFRVHAAALAEVQRINDNCHC</sequence>
<reference evidence="6" key="2">
    <citation type="submission" date="2025-04" db="UniProtKB">
        <authorList>
            <consortium name="RefSeq"/>
        </authorList>
    </citation>
    <scope>IDENTIFICATION</scope>
    <source>
        <strain evidence="6">USDA-PBARC FA_bdor</strain>
        <tissue evidence="6">Whole organism</tissue>
    </source>
</reference>
<evidence type="ECO:0000313" key="3">
    <source>
        <dbReference type="EMBL" id="JAG76123.1"/>
    </source>
</evidence>
<evidence type="ECO:0000256" key="2">
    <source>
        <dbReference type="SAM" id="SignalP"/>
    </source>
</evidence>
<dbReference type="Proteomes" id="UP000694866">
    <property type="component" value="Unplaced"/>
</dbReference>
<dbReference type="OrthoDB" id="8117569at2759"/>
<dbReference type="EMBL" id="GBYB01006358">
    <property type="protein sequence ID" value="JAG76125.1"/>
    <property type="molecule type" value="Transcribed_RNA"/>
</dbReference>
<evidence type="ECO:0000313" key="6">
    <source>
        <dbReference type="RefSeq" id="XP_011310453.1"/>
    </source>
</evidence>
<accession>A0A0C9PXX7</accession>
<protein>
    <submittedName>
        <fullName evidence="3">PCP_0 protein</fullName>
    </submittedName>
    <submittedName>
        <fullName evidence="4">PCP_3 protein</fullName>
    </submittedName>
    <submittedName>
        <fullName evidence="6">Pupal cuticle protein-like</fullName>
    </submittedName>
</protein>
<gene>
    <name evidence="4" type="primary">PCP_3</name>
    <name evidence="6" type="synonym">LOC105270917</name>
    <name evidence="3" type="synonym">PCP_0</name>
    <name evidence="4" type="ORF">g.10177</name>
    <name evidence="3" type="ORF">g.10181</name>
</gene>
<name>A0A0C9PXX7_9HYME</name>
<dbReference type="GeneID" id="105270917"/>
<dbReference type="EMBL" id="GBYB01006356">
    <property type="protein sequence ID" value="JAG76123.1"/>
    <property type="molecule type" value="Transcribed_RNA"/>
</dbReference>
<feature type="compositionally biased region" description="Basic and acidic residues" evidence="1">
    <location>
        <begin position="65"/>
        <end position="74"/>
    </location>
</feature>
<feature type="signal peptide" evidence="2">
    <location>
        <begin position="1"/>
        <end position="17"/>
    </location>
</feature>
<accession>A0A9R1TK75</accession>
<dbReference type="RefSeq" id="XP_011310453.1">
    <property type="nucleotide sequence ID" value="XM_011312151.1"/>
</dbReference>
<dbReference type="AlphaFoldDB" id="A0A0C9PXX7"/>
<feature type="region of interest" description="Disordered" evidence="1">
    <location>
        <begin position="65"/>
        <end position="101"/>
    </location>
</feature>
<organism evidence="4">
    <name type="scientific">Fopius arisanus</name>
    <dbReference type="NCBI Taxonomy" id="64838"/>
    <lineage>
        <taxon>Eukaryota</taxon>
        <taxon>Metazoa</taxon>
        <taxon>Ecdysozoa</taxon>
        <taxon>Arthropoda</taxon>
        <taxon>Hexapoda</taxon>
        <taxon>Insecta</taxon>
        <taxon>Pterygota</taxon>
        <taxon>Neoptera</taxon>
        <taxon>Endopterygota</taxon>
        <taxon>Hymenoptera</taxon>
        <taxon>Apocrita</taxon>
        <taxon>Ichneumonoidea</taxon>
        <taxon>Braconidae</taxon>
        <taxon>Opiinae</taxon>
        <taxon>Fopius</taxon>
    </lineage>
</organism>
<proteinExistence type="predicted"/>
<evidence type="ECO:0000256" key="1">
    <source>
        <dbReference type="SAM" id="MobiDB-lite"/>
    </source>
</evidence>
<evidence type="ECO:0000313" key="5">
    <source>
        <dbReference type="Proteomes" id="UP000694866"/>
    </source>
</evidence>
<keyword evidence="2" id="KW-0732">Signal</keyword>
<keyword evidence="5" id="KW-1185">Reference proteome</keyword>
<reference evidence="4" key="1">
    <citation type="submission" date="2015-01" db="EMBL/GenBank/DDBJ databases">
        <title>Transcriptome Assembly of Fopius arisanus.</title>
        <authorList>
            <person name="Geib S."/>
        </authorList>
    </citation>
    <scope>NUCLEOTIDE SEQUENCE</scope>
</reference>
<feature type="chain" id="PRO_5007394524" evidence="2">
    <location>
        <begin position="18"/>
        <end position="211"/>
    </location>
</feature>